<evidence type="ECO:0000256" key="1">
    <source>
        <dbReference type="ARBA" id="ARBA00022837"/>
    </source>
</evidence>
<sequence>MEKPFIALILYAVVALGLLVLIYTPRETHSHHHRRLKLRSNFSFSASPKGRARDHAVPFDPIILDIEQRREDREWEKAHFPFPHTDPAPGEEAQPEWEDFMDAEDFINDEDRFNVSLRLVSLFPSIDVSPEDGFLTVDELTRWNLRLEASETLHRTKRDMELHDKNHDGFVSFKEYDPPSWMRDHSDDHNSTGSHGWWSEEHFNASDIDGDGLLNLTEFNDFLHPSDSVNPKLILWLCKEEIRQRDRDKDGKLNFQEYFSGLFDSIRDFNEHDHNASSDRSSEFLAKKLFSEIDHDNDGLLSEEELKSVIGIIHPSEHYYAKQQAERAVEEADSDKDGRLSLKEMIDSPYAFYRAIFADGDESDYEFHDELR</sequence>
<keyword evidence="2" id="KW-0812">Transmembrane</keyword>
<evidence type="ECO:0000259" key="3">
    <source>
        <dbReference type="PROSITE" id="PS50222"/>
    </source>
</evidence>
<evidence type="ECO:0000256" key="2">
    <source>
        <dbReference type="SAM" id="Phobius"/>
    </source>
</evidence>
<name>A0A7I8KYR7_SPIIN</name>
<dbReference type="PANTHER" id="PTHR10827">
    <property type="entry name" value="RETICULOCALBIN"/>
    <property type="match status" value="1"/>
</dbReference>
<feature type="domain" description="EF-hand" evidence="3">
    <location>
        <begin position="320"/>
        <end position="355"/>
    </location>
</feature>
<dbReference type="InterPro" id="IPR002048">
    <property type="entry name" value="EF_hand_dom"/>
</dbReference>
<reference evidence="4" key="1">
    <citation type="submission" date="2020-02" db="EMBL/GenBank/DDBJ databases">
        <authorList>
            <person name="Scholz U."/>
            <person name="Mascher M."/>
            <person name="Fiebig A."/>
        </authorList>
    </citation>
    <scope>NUCLEOTIDE SEQUENCE</scope>
</reference>
<gene>
    <name evidence="4" type="ORF">SI8410_09013588</name>
</gene>
<dbReference type="PANTHER" id="PTHR10827:SF101">
    <property type="entry name" value="CALCIUM-BINDING EF HAND FAMILY PROTEIN"/>
    <property type="match status" value="1"/>
</dbReference>
<dbReference type="AlphaFoldDB" id="A0A7I8KYR7"/>
<keyword evidence="2" id="KW-0472">Membrane</keyword>
<keyword evidence="2" id="KW-1133">Transmembrane helix</keyword>
<dbReference type="Proteomes" id="UP000663760">
    <property type="component" value="Chromosome 9"/>
</dbReference>
<dbReference type="PROSITE" id="PS00018">
    <property type="entry name" value="EF_HAND_1"/>
    <property type="match status" value="5"/>
</dbReference>
<dbReference type="FunFam" id="1.10.238.10:FF:000328">
    <property type="entry name" value="Calcium-binding EF hand family protein"/>
    <property type="match status" value="1"/>
</dbReference>
<feature type="transmembrane region" description="Helical" evidence="2">
    <location>
        <begin position="6"/>
        <end position="25"/>
    </location>
</feature>
<dbReference type="EMBL" id="LR746272">
    <property type="protein sequence ID" value="CAA7402910.1"/>
    <property type="molecule type" value="Genomic_DNA"/>
</dbReference>
<dbReference type="GO" id="GO:0005783">
    <property type="term" value="C:endoplasmic reticulum"/>
    <property type="evidence" value="ECO:0007669"/>
    <property type="project" value="TreeGrafter"/>
</dbReference>
<keyword evidence="5" id="KW-1185">Reference proteome</keyword>
<accession>A0A7I8KYR7</accession>
<dbReference type="InterPro" id="IPR011992">
    <property type="entry name" value="EF-hand-dom_pair"/>
</dbReference>
<dbReference type="Gene3D" id="1.10.238.10">
    <property type="entry name" value="EF-hand"/>
    <property type="match status" value="3"/>
</dbReference>
<dbReference type="OrthoDB" id="293868at2759"/>
<dbReference type="SUPFAM" id="SSF47473">
    <property type="entry name" value="EF-hand"/>
    <property type="match status" value="2"/>
</dbReference>
<feature type="domain" description="EF-hand" evidence="3">
    <location>
        <begin position="200"/>
        <end position="229"/>
    </location>
</feature>
<dbReference type="SMART" id="SM00054">
    <property type="entry name" value="EFh"/>
    <property type="match status" value="5"/>
</dbReference>
<evidence type="ECO:0000313" key="4">
    <source>
        <dbReference type="EMBL" id="CAA7402910.1"/>
    </source>
</evidence>
<proteinExistence type="predicted"/>
<protein>
    <recommendedName>
        <fullName evidence="3">EF-hand domain-containing protein</fullName>
    </recommendedName>
</protein>
<feature type="domain" description="EF-hand" evidence="3">
    <location>
        <begin position="281"/>
        <end position="316"/>
    </location>
</feature>
<organism evidence="4 5">
    <name type="scientific">Spirodela intermedia</name>
    <name type="common">Intermediate duckweed</name>
    <dbReference type="NCBI Taxonomy" id="51605"/>
    <lineage>
        <taxon>Eukaryota</taxon>
        <taxon>Viridiplantae</taxon>
        <taxon>Streptophyta</taxon>
        <taxon>Embryophyta</taxon>
        <taxon>Tracheophyta</taxon>
        <taxon>Spermatophyta</taxon>
        <taxon>Magnoliopsida</taxon>
        <taxon>Liliopsida</taxon>
        <taxon>Araceae</taxon>
        <taxon>Lemnoideae</taxon>
        <taxon>Spirodela</taxon>
    </lineage>
</organism>
<dbReference type="InterPro" id="IPR018247">
    <property type="entry name" value="EF_Hand_1_Ca_BS"/>
</dbReference>
<evidence type="ECO:0000313" key="5">
    <source>
        <dbReference type="Proteomes" id="UP000663760"/>
    </source>
</evidence>
<dbReference type="GO" id="GO:0005509">
    <property type="term" value="F:calcium ion binding"/>
    <property type="evidence" value="ECO:0007669"/>
    <property type="project" value="InterPro"/>
</dbReference>
<keyword evidence="1" id="KW-0106">Calcium</keyword>
<dbReference type="Pfam" id="PF13499">
    <property type="entry name" value="EF-hand_7"/>
    <property type="match status" value="1"/>
</dbReference>
<dbReference type="PROSITE" id="PS50222">
    <property type="entry name" value="EF_HAND_2"/>
    <property type="match status" value="3"/>
</dbReference>